<gene>
    <name evidence="2" type="primary">28</name>
    <name evidence="2" type="ORF">SEA_ADELAIDE_28</name>
</gene>
<protein>
    <submittedName>
        <fullName evidence="2">Immunity repressor</fullName>
    </submittedName>
</protein>
<name>A0A514DKJ1_9CAUD</name>
<dbReference type="KEGG" id="vg:55619501"/>
<keyword evidence="3" id="KW-1185">Reference proteome</keyword>
<dbReference type="Proteomes" id="UP000320210">
    <property type="component" value="Genome"/>
</dbReference>
<feature type="region of interest" description="Disordered" evidence="1">
    <location>
        <begin position="136"/>
        <end position="175"/>
    </location>
</feature>
<reference evidence="2 3" key="1">
    <citation type="submission" date="2019-05" db="EMBL/GenBank/DDBJ databases">
        <authorList>
            <person name="Albert R.M."/>
            <person name="Nur A.I."/>
            <person name="Ayala A."/>
            <person name="Bradley M.S."/>
            <person name="Burch R.E."/>
            <person name="Chen M."/>
            <person name="Dulaney A."/>
            <person name="Kakulamarri P.S."/>
            <person name="Kelly K.U."/>
            <person name="Maynor S.D."/>
            <person name="Perritt S.E."/>
            <person name="Praveen H."/>
            <person name="Slemons D.M."/>
            <person name="Snidow C.R."/>
            <person name="Thalluri S."/>
            <person name="Vyawahare A.K."/>
            <person name="Williams M.R."/>
            <person name="Monti D.L."/>
            <person name="Garlena R.A."/>
            <person name="Russell D.A."/>
            <person name="Pope W.H."/>
            <person name="Jacobs-Sera D."/>
            <person name="Hatfull G.F."/>
        </authorList>
    </citation>
    <scope>NUCLEOTIDE SEQUENCE [LARGE SCALE GENOMIC DNA]</scope>
</reference>
<organism evidence="2 3">
    <name type="scientific">Corynebacterium phage Adelaide</name>
    <dbReference type="NCBI Taxonomy" id="2588499"/>
    <lineage>
        <taxon>Viruses</taxon>
        <taxon>Duplodnaviria</taxon>
        <taxon>Heunggongvirae</taxon>
        <taxon>Uroviricota</taxon>
        <taxon>Caudoviricetes</taxon>
        <taxon>Samwavirus</taxon>
        <taxon>Samwavirus adelaide</taxon>
    </lineage>
</organism>
<proteinExistence type="predicted"/>
<sequence>MHFFLQVLMLVTTCTIVGVMDFETWMNDLTGGATRRAIATKIGYAQSTITRQLDRGSLRPEMVIALCRAYGRLPAQGLIETGYLRPWEVEGTGIPHALDKATNQQLLDAILRRSDPEATYLFGMGDDQINPDADVLDLPRRPDDTPAIRAVSDDDLPYVADSSPDHPEEDIEFDD</sequence>
<dbReference type="RefSeq" id="YP_009849067.1">
    <property type="nucleotide sequence ID" value="NC_048791.1"/>
</dbReference>
<feature type="compositionally biased region" description="Basic and acidic residues" evidence="1">
    <location>
        <begin position="137"/>
        <end position="146"/>
    </location>
</feature>
<dbReference type="GeneID" id="55619501"/>
<evidence type="ECO:0000313" key="2">
    <source>
        <dbReference type="EMBL" id="QDH94126.1"/>
    </source>
</evidence>
<evidence type="ECO:0000256" key="1">
    <source>
        <dbReference type="SAM" id="MobiDB-lite"/>
    </source>
</evidence>
<evidence type="ECO:0000313" key="3">
    <source>
        <dbReference type="Proteomes" id="UP000320210"/>
    </source>
</evidence>
<accession>A0A514DKJ1</accession>
<dbReference type="EMBL" id="MK977715">
    <property type="protein sequence ID" value="QDH94126.1"/>
    <property type="molecule type" value="Genomic_DNA"/>
</dbReference>